<sequence length="822" mass="88997">MRATHLARYLVLCALGLPGAGSRFQVLAQTARVEGSARGTRASPPDLFPAERRFSIQQPTKPLHLGEPNDLSVTLKGEEVTTIFVMQELIESNKRSPWLDGGDSEPQLQRKPDGQTYITIVPQRPGKLEVVVNVLFSDGGMDEQSTMVDVVAAQPPTAIFSSSAFGDVLTMALSEQGRRKFLQMKASYPGLKRPIPVVLDDAKFHITMDPVNPPIHFDPQTAEVKALQSGEALIETLYGGLLKTICVQVRENSVIYDHSKCGSLRAGGEQSAQAAQPSELKLPYGPMDSRTGSFLADERVELPALTYPLRIAENNPVVLKLNGPAIARIECHPDSGNVPCVPWTGDWSRQGLPFKRNADGTTTIDLFPMEFGKHTYTFFILFVDGGVALKEITSEVVGGAARPTSIGSSCTKQPLEDDLPIRLEPGQDAYFSKKIIVPRACYDGVRFPVQLPPTAVTYRVRNEGKKPVIDIDDSKGSVSGLRVGQALLQQSFGGFIRATCVVVAERDDPDASNCRRLRAKFGVPLPPLRARVKPPETADQIAVDEPGIPGGIGGIISLSSPSTISIQLPPLPVLSALAGARLSPSVRDRFNADTRLKINADGLVAELLEPTKLPVQISGPDVLTVSIGQQLIEYSGHPSSKPYLEPAASEERNADRIGREADGSTYLHLVALRTGTVEFHISVLFVDGGVATRTVRIPVKLPVSKRLLLLNVRNPQMRDGYSEASVLHLTTGPPRSQRNLYPALVVDRNRRAVALSPGEVQFILEQSDPIIQLDPKTGIVTALNPGRAVVRTRYASTETSTCIVVQSDVTHSLPASCAEPRD</sequence>
<dbReference type="EMBL" id="CP002483">
    <property type="protein sequence ID" value="ADW71412.1"/>
    <property type="molecule type" value="Genomic_DNA"/>
</dbReference>
<gene>
    <name evidence="1" type="ordered locus">AciX9_4466</name>
</gene>
<geneLocation type="plasmid" evidence="1 2">
    <name>pACIX903</name>
</geneLocation>
<keyword evidence="2" id="KW-1185">Reference proteome</keyword>
<protein>
    <submittedName>
        <fullName evidence="1">Uncharacterized protein</fullName>
    </submittedName>
</protein>
<accession>E8X7H8</accession>
<dbReference type="Proteomes" id="UP000000343">
    <property type="component" value="Plasmid pACIX903"/>
</dbReference>
<proteinExistence type="predicted"/>
<dbReference type="KEGG" id="acm:AciX9_4466"/>
<name>E8X7H8_GRATM</name>
<dbReference type="HOGENOM" id="CLU_344121_0_0_0"/>
<dbReference type="AlphaFoldDB" id="E8X7H8"/>
<reference evidence="2" key="1">
    <citation type="submission" date="2011-01" db="EMBL/GenBank/DDBJ databases">
        <title>Complete sequence of plasmid3 of Acidobacterium sp. MP5ACTX9.</title>
        <authorList>
            <consortium name="US DOE Joint Genome Institute"/>
            <person name="Lucas S."/>
            <person name="Copeland A."/>
            <person name="Lapidus A."/>
            <person name="Cheng J.-F."/>
            <person name="Goodwin L."/>
            <person name="Pitluck S."/>
            <person name="Teshima H."/>
            <person name="Detter J.C."/>
            <person name="Han C."/>
            <person name="Tapia R."/>
            <person name="Land M."/>
            <person name="Hauser L."/>
            <person name="Kyrpides N."/>
            <person name="Ivanova N."/>
            <person name="Ovchinnikova G."/>
            <person name="Pagani I."/>
            <person name="Rawat S.R."/>
            <person name="Mannisto M."/>
            <person name="Haggblom M.M."/>
            <person name="Woyke T."/>
        </authorList>
    </citation>
    <scope>NUCLEOTIDE SEQUENCE [LARGE SCALE GENOMIC DNA]</scope>
    <source>
        <strain evidence="2">MP5ACTX9</strain>
        <plasmid evidence="2">Plasmid pACIX903</plasmid>
    </source>
</reference>
<evidence type="ECO:0000313" key="1">
    <source>
        <dbReference type="EMBL" id="ADW71412.1"/>
    </source>
</evidence>
<organism evidence="2">
    <name type="scientific">Granulicella tundricola (strain ATCC BAA-1859 / DSM 23138 / MP5ACTX9)</name>
    <dbReference type="NCBI Taxonomy" id="1198114"/>
    <lineage>
        <taxon>Bacteria</taxon>
        <taxon>Pseudomonadati</taxon>
        <taxon>Acidobacteriota</taxon>
        <taxon>Terriglobia</taxon>
        <taxon>Terriglobales</taxon>
        <taxon>Acidobacteriaceae</taxon>
        <taxon>Granulicella</taxon>
    </lineage>
</organism>
<evidence type="ECO:0000313" key="2">
    <source>
        <dbReference type="Proteomes" id="UP000000343"/>
    </source>
</evidence>
<keyword evidence="1" id="KW-0614">Plasmid</keyword>